<reference evidence="1 2" key="1">
    <citation type="journal article" date="2016" name="Nat. Commun.">
        <title>Thousands of microbial genomes shed light on interconnected biogeochemical processes in an aquifer system.</title>
        <authorList>
            <person name="Anantharaman K."/>
            <person name="Brown C.T."/>
            <person name="Hug L.A."/>
            <person name="Sharon I."/>
            <person name="Castelle C.J."/>
            <person name="Probst A.J."/>
            <person name="Thomas B.C."/>
            <person name="Singh A."/>
            <person name="Wilkins M.J."/>
            <person name="Karaoz U."/>
            <person name="Brodie E.L."/>
            <person name="Williams K.H."/>
            <person name="Hubbard S.S."/>
            <person name="Banfield J.F."/>
        </authorList>
    </citation>
    <scope>NUCLEOTIDE SEQUENCE [LARGE SCALE GENOMIC DNA]</scope>
</reference>
<comment type="caution">
    <text evidence="1">The sequence shown here is derived from an EMBL/GenBank/DDBJ whole genome shotgun (WGS) entry which is preliminary data.</text>
</comment>
<dbReference type="AlphaFoldDB" id="A0A1F4TPP6"/>
<evidence type="ECO:0000313" key="2">
    <source>
        <dbReference type="Proteomes" id="UP000177309"/>
    </source>
</evidence>
<gene>
    <name evidence="1" type="ORF">A2462_03105</name>
</gene>
<accession>A0A1F4TPP6</accession>
<proteinExistence type="predicted"/>
<dbReference type="EMBL" id="MEUI01000013">
    <property type="protein sequence ID" value="OGC34692.1"/>
    <property type="molecule type" value="Genomic_DNA"/>
</dbReference>
<organism evidence="1 2">
    <name type="scientific">candidate division WOR-1 bacterium RIFOXYC2_FULL_41_25</name>
    <dbReference type="NCBI Taxonomy" id="1802586"/>
    <lineage>
        <taxon>Bacteria</taxon>
        <taxon>Bacillati</taxon>
        <taxon>Saganbacteria</taxon>
    </lineage>
</organism>
<name>A0A1F4TPP6_UNCSA</name>
<evidence type="ECO:0000313" key="1">
    <source>
        <dbReference type="EMBL" id="OGC34692.1"/>
    </source>
</evidence>
<dbReference type="Proteomes" id="UP000177309">
    <property type="component" value="Unassembled WGS sequence"/>
</dbReference>
<sequence>MRTTIIFITLLGINFLAAGTEESTRATASIQGRVETKELVDLQKMVSKIVKRGESRQETNEEVLPTNSIQADFGFRIL</sequence>
<protein>
    <submittedName>
        <fullName evidence="1">Uncharacterized protein</fullName>
    </submittedName>
</protein>